<dbReference type="PANTHER" id="PTHR30055">
    <property type="entry name" value="HTH-TYPE TRANSCRIPTIONAL REGULATOR RUTR"/>
    <property type="match status" value="1"/>
</dbReference>
<dbReference type="PRINTS" id="PR00455">
    <property type="entry name" value="HTHTETR"/>
</dbReference>
<dbReference type="AlphaFoldDB" id="A0A1H2JWG9"/>
<dbReference type="RefSeq" id="WP_074851118.1">
    <property type="nucleotide sequence ID" value="NZ_FNLM01000034.1"/>
</dbReference>
<dbReference type="Gene3D" id="1.10.357.10">
    <property type="entry name" value="Tetracycline Repressor, domain 2"/>
    <property type="match status" value="1"/>
</dbReference>
<dbReference type="InterPro" id="IPR049484">
    <property type="entry name" value="Rv0078-like_C"/>
</dbReference>
<dbReference type="Proteomes" id="UP000183180">
    <property type="component" value="Unassembled WGS sequence"/>
</dbReference>
<keyword evidence="3" id="KW-0804">Transcription</keyword>
<keyword evidence="1" id="KW-0805">Transcription regulation</keyword>
<dbReference type="SUPFAM" id="SSF46689">
    <property type="entry name" value="Homeodomain-like"/>
    <property type="match status" value="1"/>
</dbReference>
<evidence type="ECO:0000256" key="2">
    <source>
        <dbReference type="ARBA" id="ARBA00023125"/>
    </source>
</evidence>
<protein>
    <submittedName>
        <fullName evidence="6">DNA-binding transcriptional regulator, AcrR family</fullName>
    </submittedName>
</protein>
<organism evidence="6 7">
    <name type="scientific">Gordonia westfalica</name>
    <dbReference type="NCBI Taxonomy" id="158898"/>
    <lineage>
        <taxon>Bacteria</taxon>
        <taxon>Bacillati</taxon>
        <taxon>Actinomycetota</taxon>
        <taxon>Actinomycetes</taxon>
        <taxon>Mycobacteriales</taxon>
        <taxon>Gordoniaceae</taxon>
        <taxon>Gordonia</taxon>
    </lineage>
</organism>
<evidence type="ECO:0000256" key="1">
    <source>
        <dbReference type="ARBA" id="ARBA00023015"/>
    </source>
</evidence>
<evidence type="ECO:0000259" key="5">
    <source>
        <dbReference type="PROSITE" id="PS50977"/>
    </source>
</evidence>
<dbReference type="InterPro" id="IPR009057">
    <property type="entry name" value="Homeodomain-like_sf"/>
</dbReference>
<name>A0A1H2JWG9_9ACTN</name>
<dbReference type="GO" id="GO:0000976">
    <property type="term" value="F:transcription cis-regulatory region binding"/>
    <property type="evidence" value="ECO:0007669"/>
    <property type="project" value="TreeGrafter"/>
</dbReference>
<dbReference type="PANTHER" id="PTHR30055:SF234">
    <property type="entry name" value="HTH-TYPE TRANSCRIPTIONAL REGULATOR BETI"/>
    <property type="match status" value="1"/>
</dbReference>
<reference evidence="6 7" key="1">
    <citation type="submission" date="2016-10" db="EMBL/GenBank/DDBJ databases">
        <authorList>
            <person name="de Groot N.N."/>
        </authorList>
    </citation>
    <scope>NUCLEOTIDE SEQUENCE [LARGE SCALE GENOMIC DNA]</scope>
    <source>
        <strain evidence="6 7">DSM 44215</strain>
    </source>
</reference>
<sequence>MPRASAAAAAATARHIREIATEMFGTRGFGDVSLDDVAESAGVTRGAVYHHYRSKAGLFGAVAADLQAVVATSVVEAAESAGDDPRAQLRAGCHGFLDAITAEPAVRVLLVDGPAVFGWDKWRQMDAENSVVHLREALASVGTDPDLLDPLTAQLSGAMNEAALWLAQSSNPDAPDRAHRALDLLVDTVLG</sequence>
<evidence type="ECO:0000313" key="6">
    <source>
        <dbReference type="EMBL" id="SDU60561.1"/>
    </source>
</evidence>
<dbReference type="InterPro" id="IPR001647">
    <property type="entry name" value="HTH_TetR"/>
</dbReference>
<dbReference type="PROSITE" id="PS50977">
    <property type="entry name" value="HTH_TETR_2"/>
    <property type="match status" value="1"/>
</dbReference>
<keyword evidence="2 4" id="KW-0238">DNA-binding</keyword>
<dbReference type="Pfam" id="PF00440">
    <property type="entry name" value="TetR_N"/>
    <property type="match status" value="1"/>
</dbReference>
<dbReference type="STRING" id="158898.SAMN04488548_1342566"/>
<feature type="domain" description="HTH tetR-type" evidence="5">
    <location>
        <begin position="10"/>
        <end position="70"/>
    </location>
</feature>
<dbReference type="EMBL" id="FNLM01000034">
    <property type="protein sequence ID" value="SDU60561.1"/>
    <property type="molecule type" value="Genomic_DNA"/>
</dbReference>
<dbReference type="InterPro" id="IPR050109">
    <property type="entry name" value="HTH-type_TetR-like_transc_reg"/>
</dbReference>
<evidence type="ECO:0000256" key="3">
    <source>
        <dbReference type="ARBA" id="ARBA00023163"/>
    </source>
</evidence>
<evidence type="ECO:0000313" key="7">
    <source>
        <dbReference type="Proteomes" id="UP000183180"/>
    </source>
</evidence>
<dbReference type="GO" id="GO:0003700">
    <property type="term" value="F:DNA-binding transcription factor activity"/>
    <property type="evidence" value="ECO:0007669"/>
    <property type="project" value="TreeGrafter"/>
</dbReference>
<evidence type="ECO:0000256" key="4">
    <source>
        <dbReference type="PROSITE-ProRule" id="PRU00335"/>
    </source>
</evidence>
<accession>A0A1H2JWG9</accession>
<gene>
    <name evidence="6" type="ORF">SAMN04488548_1342566</name>
</gene>
<dbReference type="OrthoDB" id="9805134at2"/>
<proteinExistence type="predicted"/>
<feature type="DNA-binding region" description="H-T-H motif" evidence="4">
    <location>
        <begin position="33"/>
        <end position="52"/>
    </location>
</feature>
<dbReference type="Pfam" id="PF21351">
    <property type="entry name" value="TetR_C_41"/>
    <property type="match status" value="1"/>
</dbReference>